<evidence type="ECO:0000259" key="2">
    <source>
        <dbReference type="PROSITE" id="PS51034"/>
    </source>
</evidence>
<dbReference type="InterPro" id="IPR058876">
    <property type="entry name" value="Ig-like_ZP"/>
</dbReference>
<dbReference type="GeneTree" id="ENSGT00940000166283"/>
<gene>
    <name evidence="3" type="primary">LOC115376480</name>
</gene>
<dbReference type="Pfam" id="PF26562">
    <property type="entry name" value="Ig-like"/>
    <property type="match status" value="1"/>
</dbReference>
<dbReference type="PANTHER" id="PTHR47130">
    <property type="entry name" value="SI:DKEY-19B23.11-RELATED"/>
    <property type="match status" value="1"/>
</dbReference>
<evidence type="ECO:0000313" key="4">
    <source>
        <dbReference type="Proteomes" id="UP000472263"/>
    </source>
</evidence>
<reference evidence="3" key="1">
    <citation type="submission" date="2019-06" db="EMBL/GenBank/DDBJ databases">
        <authorList>
            <consortium name="Wellcome Sanger Institute Data Sharing"/>
        </authorList>
    </citation>
    <scope>NUCLEOTIDE SEQUENCE [LARGE SCALE GENOMIC DNA]</scope>
</reference>
<sequence>MTCPSARRKEDWSAAYSSATSDWQVMFQRAGQQLRPMSLSEARAQSYVFDVTDGRIVFRTPYGQPDSFSSMVDGVPAEVIHPTLFSRQSWVVIMVDLVAACSMYEGSYDGSHIVWKTPQILYPLMSGLSALDSQVSLGVGGKLLEQSITEERGYIMKKQESTVQISIPYNAEGGYRKSFLMDSTYHEFYVFNLYLEQILVDEDYIETRLRFFRPLATPLLSHPVHTENRTVVEEGVFTVYLGDFPEDVELVAVKINGQDFINTNRHTISKVAQANDTHGYTLRVPFDDPVVETQRWSTATQIGHQLHTDHSKGISFKLDHRPFDCLWEICIGSNPLTPELAAQRGYFLHNDSTTLLLDVPLFTEGYMYKDIGLKTFSGTFQIHVRDPKTLEVQGSSVKTCPFTATELIVCSTDGRMTVVANVSMAIPSGGIPAKTSLLDRNCGPKEADSSRAMFSFGLNTCGTRVKLGKDHVIYENEIVFNQKFLTVKKPVVARNATEKLILQCVYPLVGLYRLFSVHRFESDTPGAGSITQPQQPTRRPTIKPTTTPQTTVSTTERPILMLPAMHPPAHYIKVFGFLKDLTDNLSKKRSGTLLKFVQIDKIKRFKA</sequence>
<dbReference type="Gene3D" id="2.60.40.3210">
    <property type="entry name" value="Zona pellucida, ZP-N domain"/>
    <property type="match status" value="1"/>
</dbReference>
<dbReference type="PROSITE" id="PS51034">
    <property type="entry name" value="ZP_2"/>
    <property type="match status" value="1"/>
</dbReference>
<evidence type="ECO:0000256" key="1">
    <source>
        <dbReference type="SAM" id="MobiDB-lite"/>
    </source>
</evidence>
<organism evidence="3 4">
    <name type="scientific">Myripristis murdjan</name>
    <name type="common">pinecone soldierfish</name>
    <dbReference type="NCBI Taxonomy" id="586833"/>
    <lineage>
        <taxon>Eukaryota</taxon>
        <taxon>Metazoa</taxon>
        <taxon>Chordata</taxon>
        <taxon>Craniata</taxon>
        <taxon>Vertebrata</taxon>
        <taxon>Euteleostomi</taxon>
        <taxon>Actinopterygii</taxon>
        <taxon>Neopterygii</taxon>
        <taxon>Teleostei</taxon>
        <taxon>Neoteleostei</taxon>
        <taxon>Acanthomorphata</taxon>
        <taxon>Holocentriformes</taxon>
        <taxon>Holocentridae</taxon>
        <taxon>Myripristis</taxon>
    </lineage>
</organism>
<dbReference type="InParanoid" id="A0A667Z6L3"/>
<name>A0A667Z6L3_9TELE</name>
<dbReference type="InterPro" id="IPR001507">
    <property type="entry name" value="ZP_dom"/>
</dbReference>
<dbReference type="Pfam" id="PF23344">
    <property type="entry name" value="ZP-N"/>
    <property type="match status" value="1"/>
</dbReference>
<keyword evidence="4" id="KW-1185">Reference proteome</keyword>
<protein>
    <submittedName>
        <fullName evidence="3">Zona pellucida protein AX 4</fullName>
    </submittedName>
</protein>
<proteinExistence type="predicted"/>
<dbReference type="AlphaFoldDB" id="A0A667Z6L3"/>
<reference evidence="3" key="2">
    <citation type="submission" date="2025-08" db="UniProtKB">
        <authorList>
            <consortium name="Ensembl"/>
        </authorList>
    </citation>
    <scope>IDENTIFICATION</scope>
</reference>
<evidence type="ECO:0000313" key="3">
    <source>
        <dbReference type="Ensembl" id="ENSMMDP00005038715.1"/>
    </source>
</evidence>
<reference evidence="3" key="3">
    <citation type="submission" date="2025-09" db="UniProtKB">
        <authorList>
            <consortium name="Ensembl"/>
        </authorList>
    </citation>
    <scope>IDENTIFICATION</scope>
</reference>
<dbReference type="InterPro" id="IPR055356">
    <property type="entry name" value="ZP-N"/>
</dbReference>
<dbReference type="Ensembl" id="ENSMMDT00005039520.1">
    <property type="protein sequence ID" value="ENSMMDP00005038715.1"/>
    <property type="gene ID" value="ENSMMDG00005017972.1"/>
</dbReference>
<dbReference type="PANTHER" id="PTHR47130:SF6">
    <property type="entry name" value="EGG ENVELOPE GLYCOPROTEIN-LIKE PRECURSOR"/>
    <property type="match status" value="1"/>
</dbReference>
<accession>A0A667Z6L3</accession>
<dbReference type="Proteomes" id="UP000472263">
    <property type="component" value="Chromosome 18"/>
</dbReference>
<feature type="region of interest" description="Disordered" evidence="1">
    <location>
        <begin position="525"/>
        <end position="556"/>
    </location>
</feature>
<feature type="domain" description="ZP" evidence="2">
    <location>
        <begin position="409"/>
        <end position="607"/>
    </location>
</feature>
<feature type="compositionally biased region" description="Low complexity" evidence="1">
    <location>
        <begin position="531"/>
        <end position="556"/>
    </location>
</feature>